<dbReference type="GO" id="GO:0051213">
    <property type="term" value="F:dioxygenase activity"/>
    <property type="evidence" value="ECO:0007669"/>
    <property type="project" value="UniProtKB-KW"/>
</dbReference>
<accession>A0A395LZ21</accession>
<dbReference type="InterPro" id="IPR004360">
    <property type="entry name" value="Glyas_Fos-R_dOase_dom"/>
</dbReference>
<dbReference type="InterPro" id="IPR037523">
    <property type="entry name" value="VOC_core"/>
</dbReference>
<dbReference type="Proteomes" id="UP000266389">
    <property type="component" value="Unassembled WGS sequence"/>
</dbReference>
<dbReference type="InterPro" id="IPR029068">
    <property type="entry name" value="Glyas_Bleomycin-R_OHBP_Dase"/>
</dbReference>
<comment type="caution">
    <text evidence="2">The sequence shown here is derived from an EMBL/GenBank/DDBJ whole genome shotgun (WGS) entry which is preliminary data.</text>
</comment>
<evidence type="ECO:0000313" key="2">
    <source>
        <dbReference type="EMBL" id="RFM23783.1"/>
    </source>
</evidence>
<dbReference type="SUPFAM" id="SSF54593">
    <property type="entry name" value="Glyoxalase/Bleomycin resistance protein/Dihydroxybiphenyl dioxygenase"/>
    <property type="match status" value="1"/>
</dbReference>
<dbReference type="AlphaFoldDB" id="A0A395LZ21"/>
<proteinExistence type="predicted"/>
<gene>
    <name evidence="2" type="ORF">D0433_09115</name>
</gene>
<dbReference type="NCBIfam" id="NF041414">
    <property type="entry name" value="ArsI_CadI_VOC"/>
    <property type="match status" value="1"/>
</dbReference>
<dbReference type="InterPro" id="IPR052393">
    <property type="entry name" value="Cadmium-induced_rsp"/>
</dbReference>
<dbReference type="InterPro" id="IPR049789">
    <property type="entry name" value="ArsI/CadI-like"/>
</dbReference>
<name>A0A395LZ21_9BACT</name>
<feature type="domain" description="VOC" evidence="1">
    <location>
        <begin position="6"/>
        <end position="126"/>
    </location>
</feature>
<sequence length="164" mass="18567">MQTEILFPHTAIYTPNLEASLKFYRVFFGVEPKKVKPGYAKFELQNPKWNFTLNEVKSQELNHVQALSHLGFQVASTEDVKAIQMRLSEQGIMPTLEETGTTCCYAVQDKFWVKSPEGIDWEIFTVLADADVFRDDAPSGNRMCCAPQTEPSPIQLSIPVVNHD</sequence>
<dbReference type="PANTHER" id="PTHR41294">
    <property type="entry name" value="CADMIUM-INDUCED PROTEIN CADI"/>
    <property type="match status" value="1"/>
</dbReference>
<dbReference type="PROSITE" id="PS51819">
    <property type="entry name" value="VOC"/>
    <property type="match status" value="1"/>
</dbReference>
<dbReference type="Pfam" id="PF00903">
    <property type="entry name" value="Glyoxalase"/>
    <property type="match status" value="1"/>
</dbReference>
<protein>
    <submittedName>
        <fullName evidence="2">Glyoxalase/bleomycin resistance/dioxygenase family protein</fullName>
    </submittedName>
</protein>
<dbReference type="GO" id="GO:0046686">
    <property type="term" value="P:response to cadmium ion"/>
    <property type="evidence" value="ECO:0007669"/>
    <property type="project" value="TreeGrafter"/>
</dbReference>
<organism evidence="2 3">
    <name type="scientific">Candidatus Thermochlorobacter aerophilus</name>
    <dbReference type="NCBI Taxonomy" id="1868324"/>
    <lineage>
        <taxon>Bacteria</taxon>
        <taxon>Pseudomonadati</taxon>
        <taxon>Chlorobiota</taxon>
        <taxon>Chlorobiia</taxon>
        <taxon>Chlorobiales</taxon>
        <taxon>Candidatus Thermochlorobacteriaceae</taxon>
        <taxon>Candidatus Thermochlorobacter</taxon>
    </lineage>
</organism>
<keyword evidence="2" id="KW-0560">Oxidoreductase</keyword>
<keyword evidence="2" id="KW-0223">Dioxygenase</keyword>
<dbReference type="Gene3D" id="3.10.180.10">
    <property type="entry name" value="2,3-Dihydroxybiphenyl 1,2-Dioxygenase, domain 1"/>
    <property type="match status" value="1"/>
</dbReference>
<reference evidence="2 3" key="1">
    <citation type="journal article" date="2011" name="ISME J.">
        <title>Community ecology of hot spring cyanobacterial mats: predominant populations and their functional potential.</title>
        <authorList>
            <person name="Klatt C.G."/>
            <person name="Wood J.M."/>
            <person name="Rusch D.B."/>
            <person name="Bateson M.M."/>
            <person name="Hamamura N."/>
            <person name="Heidelberg J.F."/>
            <person name="Grossman A.R."/>
            <person name="Bhaya D."/>
            <person name="Cohan F.M."/>
            <person name="Kuhl M."/>
            <person name="Bryant D.A."/>
            <person name="Ward D.M."/>
        </authorList>
    </citation>
    <scope>NUCLEOTIDE SEQUENCE [LARGE SCALE GENOMIC DNA]</scope>
    <source>
        <strain evidence="2">OS</strain>
    </source>
</reference>
<evidence type="ECO:0000259" key="1">
    <source>
        <dbReference type="PROSITE" id="PS51819"/>
    </source>
</evidence>
<evidence type="ECO:0000313" key="3">
    <source>
        <dbReference type="Proteomes" id="UP000266389"/>
    </source>
</evidence>
<dbReference type="EMBL" id="PHFL01000058">
    <property type="protein sequence ID" value="RFM23783.1"/>
    <property type="molecule type" value="Genomic_DNA"/>
</dbReference>
<dbReference type="PANTHER" id="PTHR41294:SF1">
    <property type="entry name" value="CADMIUM-INDUCED PROTEIN CADI"/>
    <property type="match status" value="1"/>
</dbReference>